<name>H8KAU9_RICMS</name>
<dbReference type="Proteomes" id="UP000008008">
    <property type="component" value="Chromosome"/>
</dbReference>
<evidence type="ECO:0000313" key="1">
    <source>
        <dbReference type="EMBL" id="AFC73166.1"/>
    </source>
</evidence>
<protein>
    <submittedName>
        <fullName evidence="1">Uncharacterized protein</fullName>
    </submittedName>
</protein>
<reference evidence="2" key="1">
    <citation type="submission" date="2012-02" db="EMBL/GenBank/DDBJ databases">
        <title>Complete genome sequence of Rickettsia montanensis strain OSU 85-930.</title>
        <authorList>
            <person name="Johnson S.L."/>
            <person name="Munk A.C."/>
            <person name="Han S."/>
            <person name="Bruce D.C."/>
            <person name="Dasch G.A."/>
        </authorList>
    </citation>
    <scope>NUCLEOTIDE SEQUENCE [LARGE SCALE GENOMIC DNA]</scope>
    <source>
        <strain evidence="2">OSU 85-930</strain>
    </source>
</reference>
<sequence>MHSSFELDEEKNKINIGKHNVSFYEAQKAFLDIKRITLQGVDHSIIL</sequence>
<evidence type="ECO:0000313" key="2">
    <source>
        <dbReference type="Proteomes" id="UP000008008"/>
    </source>
</evidence>
<dbReference type="HOGENOM" id="CLU_149290_4_0_5"/>
<dbReference type="AlphaFoldDB" id="H8KAU9"/>
<dbReference type="EMBL" id="CP003340">
    <property type="protein sequence ID" value="AFC73166.1"/>
    <property type="molecule type" value="Genomic_DNA"/>
</dbReference>
<dbReference type="RefSeq" id="WP_014409285.1">
    <property type="nucleotide sequence ID" value="NC_017043.1"/>
</dbReference>
<gene>
    <name evidence="1" type="ordered locus">MCI_01045</name>
</gene>
<keyword evidence="2" id="KW-1185">Reference proteome</keyword>
<dbReference type="InterPro" id="IPR038573">
    <property type="entry name" value="BrnT_sf"/>
</dbReference>
<accession>H8KAU9</accession>
<proteinExistence type="predicted"/>
<organism evidence="1 2">
    <name type="scientific">Rickettsia montanensis (strain OSU 85-930)</name>
    <dbReference type="NCBI Taxonomy" id="1105114"/>
    <lineage>
        <taxon>Bacteria</taxon>
        <taxon>Pseudomonadati</taxon>
        <taxon>Pseudomonadota</taxon>
        <taxon>Alphaproteobacteria</taxon>
        <taxon>Rickettsiales</taxon>
        <taxon>Rickettsiaceae</taxon>
        <taxon>Rickettsieae</taxon>
        <taxon>Rickettsia</taxon>
        <taxon>spotted fever group</taxon>
    </lineage>
</organism>
<dbReference type="KEGG" id="rmo:MCI_01045"/>
<dbReference type="Gene3D" id="3.10.450.530">
    <property type="entry name" value="Ribonuclease toxin, BrnT, of type II toxin-antitoxin system"/>
    <property type="match status" value="1"/>
</dbReference>